<dbReference type="Proteomes" id="UP000664122">
    <property type="component" value="Unassembled WGS sequence"/>
</dbReference>
<name>A0A939JU43_9HYPH</name>
<evidence type="ECO:0000313" key="1">
    <source>
        <dbReference type="EMBL" id="MBO0662795.1"/>
    </source>
</evidence>
<accession>A0A939JU43</accession>
<comment type="caution">
    <text evidence="1">The sequence shown here is derived from an EMBL/GenBank/DDBJ whole genome shotgun (WGS) entry which is preliminary data.</text>
</comment>
<dbReference type="EMBL" id="JAFMPP010000006">
    <property type="protein sequence ID" value="MBO0662795.1"/>
    <property type="molecule type" value="Genomic_DNA"/>
</dbReference>
<evidence type="ECO:0008006" key="3">
    <source>
        <dbReference type="Google" id="ProtNLM"/>
    </source>
</evidence>
<sequence length="109" mass="12033">MLGAAAYTYRIKHEAETIEEQVAKVDRKISLEKETISLLQADWTVLDQPARLQRLANIYDAQLQLKPISPEQIVTADELPAPPPAPLNVPIPTAPNMGRYAYNAGPNAQ</sequence>
<gene>
    <name evidence="1" type="ORF">J1C48_09410</name>
</gene>
<proteinExistence type="predicted"/>
<organism evidence="1 2">
    <name type="scientific">Jiella flava</name>
    <dbReference type="NCBI Taxonomy" id="2816857"/>
    <lineage>
        <taxon>Bacteria</taxon>
        <taxon>Pseudomonadati</taxon>
        <taxon>Pseudomonadota</taxon>
        <taxon>Alphaproteobacteria</taxon>
        <taxon>Hyphomicrobiales</taxon>
        <taxon>Aurantimonadaceae</taxon>
        <taxon>Jiella</taxon>
    </lineage>
</organism>
<dbReference type="AlphaFoldDB" id="A0A939JU43"/>
<reference evidence="1" key="1">
    <citation type="submission" date="2021-03" db="EMBL/GenBank/DDBJ databases">
        <title>Whole genome sequence of Jiella sp. CQZ9-1.</title>
        <authorList>
            <person name="Tuo L."/>
        </authorList>
    </citation>
    <scope>NUCLEOTIDE SEQUENCE</scope>
    <source>
        <strain evidence="1">CQZ9-1</strain>
    </source>
</reference>
<keyword evidence="2" id="KW-1185">Reference proteome</keyword>
<protein>
    <recommendedName>
        <fullName evidence="3">Cell division protein FtsL</fullName>
    </recommendedName>
</protein>
<evidence type="ECO:0000313" key="2">
    <source>
        <dbReference type="Proteomes" id="UP000664122"/>
    </source>
</evidence>